<sequence length="150" mass="15795">RRGLRRQRGGRGAYGHAARRHGRPRLCEALRRHRGGAGPRRCRIFEHARKCPARRGRRLRNAPRPNGRPAGAAAGGAAAGYAHGRRAGGAAPLARLDGHTLRNAAKQAHHAALPPGHRPSAARSGPPVPGPARPPPAGERPPPARDQGPA</sequence>
<feature type="compositionally biased region" description="Basic residues" evidence="1">
    <location>
        <begin position="51"/>
        <end position="61"/>
    </location>
</feature>
<feature type="compositionally biased region" description="Low complexity" evidence="1">
    <location>
        <begin position="62"/>
        <end position="72"/>
    </location>
</feature>
<evidence type="ECO:0000313" key="2">
    <source>
        <dbReference type="EMBL" id="GFC91362.1"/>
    </source>
</evidence>
<reference evidence="2" key="1">
    <citation type="journal article" date="2019" name="Sci. Rep.">
        <title>Draft genome of Tanacetum cinerariifolium, the natural source of mosquito coil.</title>
        <authorList>
            <person name="Yamashiro T."/>
            <person name="Shiraishi A."/>
            <person name="Satake H."/>
            <person name="Nakayama K."/>
        </authorList>
    </citation>
    <scope>NUCLEOTIDE SEQUENCE</scope>
</reference>
<feature type="region of interest" description="Disordered" evidence="1">
    <location>
        <begin position="1"/>
        <end position="21"/>
    </location>
</feature>
<accession>A0A699S1T0</accession>
<feature type="region of interest" description="Disordered" evidence="1">
    <location>
        <begin position="51"/>
        <end position="150"/>
    </location>
</feature>
<evidence type="ECO:0000256" key="1">
    <source>
        <dbReference type="SAM" id="MobiDB-lite"/>
    </source>
</evidence>
<feature type="non-terminal residue" evidence="2">
    <location>
        <position position="1"/>
    </location>
</feature>
<name>A0A699S1T0_TANCI</name>
<organism evidence="2">
    <name type="scientific">Tanacetum cinerariifolium</name>
    <name type="common">Dalmatian daisy</name>
    <name type="synonym">Chrysanthemum cinerariifolium</name>
    <dbReference type="NCBI Taxonomy" id="118510"/>
    <lineage>
        <taxon>Eukaryota</taxon>
        <taxon>Viridiplantae</taxon>
        <taxon>Streptophyta</taxon>
        <taxon>Embryophyta</taxon>
        <taxon>Tracheophyta</taxon>
        <taxon>Spermatophyta</taxon>
        <taxon>Magnoliopsida</taxon>
        <taxon>eudicotyledons</taxon>
        <taxon>Gunneridae</taxon>
        <taxon>Pentapetalae</taxon>
        <taxon>asterids</taxon>
        <taxon>campanulids</taxon>
        <taxon>Asterales</taxon>
        <taxon>Asteraceae</taxon>
        <taxon>Asteroideae</taxon>
        <taxon>Anthemideae</taxon>
        <taxon>Anthemidinae</taxon>
        <taxon>Tanacetum</taxon>
    </lineage>
</organism>
<protein>
    <submittedName>
        <fullName evidence="2">Uncharacterized protein</fullName>
    </submittedName>
</protein>
<dbReference type="EMBL" id="BKCJ011131320">
    <property type="protein sequence ID" value="GFC91362.1"/>
    <property type="molecule type" value="Genomic_DNA"/>
</dbReference>
<feature type="compositionally biased region" description="Low complexity" evidence="1">
    <location>
        <begin position="79"/>
        <end position="95"/>
    </location>
</feature>
<comment type="caution">
    <text evidence="2">The sequence shown here is derived from an EMBL/GenBank/DDBJ whole genome shotgun (WGS) entry which is preliminary data.</text>
</comment>
<feature type="compositionally biased region" description="Pro residues" evidence="1">
    <location>
        <begin position="126"/>
        <end position="141"/>
    </location>
</feature>
<proteinExistence type="predicted"/>
<dbReference type="AlphaFoldDB" id="A0A699S1T0"/>
<gene>
    <name evidence="2" type="ORF">Tci_863332</name>
</gene>